<protein>
    <submittedName>
        <fullName evidence="2">Uncharacterized protein</fullName>
    </submittedName>
</protein>
<dbReference type="Proteomes" id="UP000235034">
    <property type="component" value="Unassembled WGS sequence"/>
</dbReference>
<reference evidence="2 3" key="1">
    <citation type="submission" date="2017-07" db="EMBL/GenBank/DDBJ databases">
        <title>Bifidobacterium novel species.</title>
        <authorList>
            <person name="Lugli G.A."/>
            <person name="Milani C."/>
            <person name="Duranti S."/>
            <person name="Mangifesta M."/>
        </authorList>
    </citation>
    <scope>NUCLEOTIDE SEQUENCE [LARGE SCALE GENOMIC DNA]</scope>
    <source>
        <strain evidence="2 3">77</strain>
    </source>
</reference>
<name>A0A2N5IWE2_9BIFI</name>
<proteinExistence type="predicted"/>
<gene>
    <name evidence="2" type="ORF">Uis4E_1854</name>
</gene>
<accession>A0A2N5IWE2</accession>
<dbReference type="EMBL" id="NMWT01000028">
    <property type="protein sequence ID" value="PLS26279.1"/>
    <property type="molecule type" value="Genomic_DNA"/>
</dbReference>
<keyword evidence="3" id="KW-1185">Reference proteome</keyword>
<evidence type="ECO:0000256" key="1">
    <source>
        <dbReference type="SAM" id="Phobius"/>
    </source>
</evidence>
<keyword evidence="1" id="KW-0472">Membrane</keyword>
<comment type="caution">
    <text evidence="2">The sequence shown here is derived from an EMBL/GenBank/DDBJ whole genome shotgun (WGS) entry which is preliminary data.</text>
</comment>
<dbReference type="AlphaFoldDB" id="A0A2N5IWE2"/>
<evidence type="ECO:0000313" key="3">
    <source>
        <dbReference type="Proteomes" id="UP000235034"/>
    </source>
</evidence>
<organism evidence="2 3">
    <name type="scientific">Bifidobacterium parmae</name>
    <dbReference type="NCBI Taxonomy" id="361854"/>
    <lineage>
        <taxon>Bacteria</taxon>
        <taxon>Bacillati</taxon>
        <taxon>Actinomycetota</taxon>
        <taxon>Actinomycetes</taxon>
        <taxon>Bifidobacteriales</taxon>
        <taxon>Bifidobacteriaceae</taxon>
        <taxon>Bifidobacterium</taxon>
    </lineage>
</organism>
<keyword evidence="1" id="KW-1133">Transmembrane helix</keyword>
<evidence type="ECO:0000313" key="2">
    <source>
        <dbReference type="EMBL" id="PLS26279.1"/>
    </source>
</evidence>
<keyword evidence="1" id="KW-0812">Transmembrane</keyword>
<feature type="transmembrane region" description="Helical" evidence="1">
    <location>
        <begin position="6"/>
        <end position="30"/>
    </location>
</feature>
<sequence>MSERWRTAIAVGLTVTVAGLAASTITMLLLKRRNRI</sequence>